<protein>
    <submittedName>
        <fullName evidence="1">Uncharacterized protein DUF3107</fullName>
    </submittedName>
</protein>
<keyword evidence="2" id="KW-1185">Reference proteome</keyword>
<dbReference type="EMBL" id="QEKW01000008">
    <property type="protein sequence ID" value="PVZ08540.1"/>
    <property type="molecule type" value="Genomic_DNA"/>
</dbReference>
<dbReference type="RefSeq" id="WP_116709244.1">
    <property type="nucleotide sequence ID" value="NZ_QEKW01000008.1"/>
</dbReference>
<evidence type="ECO:0000313" key="2">
    <source>
        <dbReference type="Proteomes" id="UP000245639"/>
    </source>
</evidence>
<gene>
    <name evidence="1" type="ORF">C8D89_108137</name>
</gene>
<dbReference type="Pfam" id="PF11305">
    <property type="entry name" value="DUF3107"/>
    <property type="match status" value="1"/>
</dbReference>
<dbReference type="OrthoDB" id="3268468at2"/>
<proteinExistence type="predicted"/>
<dbReference type="AlphaFoldDB" id="A0A2U1F992"/>
<accession>A0A2U1F992</accession>
<comment type="caution">
    <text evidence="1">The sequence shown here is derived from an EMBL/GenBank/DDBJ whole genome shotgun (WGS) entry which is preliminary data.</text>
</comment>
<organism evidence="1 2">
    <name type="scientific">Actinomycetospora cinnamomea</name>
    <dbReference type="NCBI Taxonomy" id="663609"/>
    <lineage>
        <taxon>Bacteria</taxon>
        <taxon>Bacillati</taxon>
        <taxon>Actinomycetota</taxon>
        <taxon>Actinomycetes</taxon>
        <taxon>Pseudonocardiales</taxon>
        <taxon>Pseudonocardiaceae</taxon>
        <taxon>Actinomycetospora</taxon>
    </lineage>
</organism>
<dbReference type="Proteomes" id="UP000245639">
    <property type="component" value="Unassembled WGS sequence"/>
</dbReference>
<sequence>MEVKIGVAESPRELVVASDRTPDEVQSLVDEALGSKGGTLVLSDDKGRRYVVPAARIAYVEIAPQEGRRVGFGVGS</sequence>
<reference evidence="1 2" key="1">
    <citation type="submission" date="2018-04" db="EMBL/GenBank/DDBJ databases">
        <title>Genomic Encyclopedia of Type Strains, Phase IV (KMG-IV): sequencing the most valuable type-strain genomes for metagenomic binning, comparative biology and taxonomic classification.</title>
        <authorList>
            <person name="Goeker M."/>
        </authorList>
    </citation>
    <scope>NUCLEOTIDE SEQUENCE [LARGE SCALE GENOMIC DNA]</scope>
    <source>
        <strain evidence="1 2">DSM 45771</strain>
    </source>
</reference>
<evidence type="ECO:0000313" key="1">
    <source>
        <dbReference type="EMBL" id="PVZ08540.1"/>
    </source>
</evidence>
<dbReference type="InterPro" id="IPR021456">
    <property type="entry name" value="DUF3107"/>
</dbReference>
<name>A0A2U1F992_9PSEU</name>